<dbReference type="SUPFAM" id="SSF53955">
    <property type="entry name" value="Lysozyme-like"/>
    <property type="match status" value="1"/>
</dbReference>
<feature type="compositionally biased region" description="Basic and acidic residues" evidence="5">
    <location>
        <begin position="445"/>
        <end position="461"/>
    </location>
</feature>
<evidence type="ECO:0000256" key="2">
    <source>
        <dbReference type="ARBA" id="ARBA00022638"/>
    </source>
</evidence>
<evidence type="ECO:0000256" key="1">
    <source>
        <dbReference type="ARBA" id="ARBA00022529"/>
    </source>
</evidence>
<keyword evidence="1 3" id="KW-0929">Antimicrobial</keyword>
<name>A0A1V0DX14_9CAUD</name>
<dbReference type="GO" id="GO:0031640">
    <property type="term" value="P:killing of cells of another organism"/>
    <property type="evidence" value="ECO:0007669"/>
    <property type="project" value="UniProtKB-KW"/>
</dbReference>
<dbReference type="InterPro" id="IPR002196">
    <property type="entry name" value="Glyco_hydro_24"/>
</dbReference>
<keyword evidence="3" id="KW-0378">Hydrolase</keyword>
<keyword evidence="2 3" id="KW-0081">Bacteriolytic enzyme</keyword>
<protein>
    <recommendedName>
        <fullName evidence="3">Lysozyme</fullName>
        <ecNumber evidence="3">3.2.1.17</ecNumber>
    </recommendedName>
</protein>
<dbReference type="Proteomes" id="UP000225878">
    <property type="component" value="Segment"/>
</dbReference>
<dbReference type="InterPro" id="IPR023346">
    <property type="entry name" value="Lysozyme-like_dom_sf"/>
</dbReference>
<evidence type="ECO:0000313" key="6">
    <source>
        <dbReference type="EMBL" id="ARB05705.1"/>
    </source>
</evidence>
<evidence type="ECO:0000256" key="3">
    <source>
        <dbReference type="RuleBase" id="RU003788"/>
    </source>
</evidence>
<proteinExistence type="inferred from homology"/>
<dbReference type="GO" id="GO:0009253">
    <property type="term" value="P:peptidoglycan catabolic process"/>
    <property type="evidence" value="ECO:0007669"/>
    <property type="project" value="InterPro"/>
</dbReference>
<accession>A0A1V0DX14</accession>
<dbReference type="GeneID" id="62679249"/>
<keyword evidence="3" id="KW-0326">Glycosidase</keyword>
<evidence type="ECO:0000256" key="5">
    <source>
        <dbReference type="SAM" id="MobiDB-lite"/>
    </source>
</evidence>
<evidence type="ECO:0000256" key="4">
    <source>
        <dbReference type="SAM" id="Coils"/>
    </source>
</evidence>
<dbReference type="InterPro" id="IPR023347">
    <property type="entry name" value="Lysozyme_dom_sf"/>
</dbReference>
<evidence type="ECO:0000313" key="7">
    <source>
        <dbReference type="Proteomes" id="UP000225878"/>
    </source>
</evidence>
<feature type="region of interest" description="Disordered" evidence="5">
    <location>
        <begin position="423"/>
        <end position="461"/>
    </location>
</feature>
<keyword evidence="4" id="KW-0175">Coiled coil</keyword>
<feature type="region of interest" description="Disordered" evidence="5">
    <location>
        <begin position="1"/>
        <end position="26"/>
    </location>
</feature>
<sequence length="461" mass="49758">MPRRHWSSTRPSSIRSRTPNDAVGGSVGKFSEEIIKSLKVTDARRNLRELQEALKDSVAAFNTIENQQGGTFATRFFGKNLGRGASKEMVAEIDKLIQAANEGEIEMVDLADRIDEVAEKFADGDDATRRYAEGLVSTANQIRDNAEAVRRAELVIKVLTGTVEEQEAALRELNGTVKESAASQQTAAEKAEAFNAALTAIKGTIPSVKEELDLLEQSQALEKMLQTAIQTAQSWSDVAAAIGLAGQAQAAIEAKLGQSVAGFAQGDTGVEAAASLLREFEGFRSTPYYDVNAFRTGFGSDTITLADGTIKKVTEGMRVSVADANRDLIRRIETEFAPSVARTAGADRFASFSPQQQAALISIAYNYGSIPDRIAEAVRTGTDQQIAAAIRSLGGDNNGVNRNRRNQEAALFAAGTNVEGEVRAQEKLDEDRARAAEARCGGTREGARVHSRTDREWQLRD</sequence>
<organism evidence="6">
    <name type="scientific">Synechococcus virus S-ESS1</name>
    <dbReference type="NCBI Taxonomy" id="1964565"/>
    <lineage>
        <taxon>Viruses</taxon>
        <taxon>Duplodnaviria</taxon>
        <taxon>Heunggongvirae</taxon>
        <taxon>Uroviricota</taxon>
        <taxon>Caudoviricetes</taxon>
        <taxon>Casjensviridae</taxon>
        <taxon>Sessunavirus</taxon>
        <taxon>Sessunavirus SESS1</taxon>
    </lineage>
</organism>
<dbReference type="GO" id="GO:0003796">
    <property type="term" value="F:lysozyme activity"/>
    <property type="evidence" value="ECO:0007669"/>
    <property type="project" value="UniProtKB-EC"/>
</dbReference>
<feature type="compositionally biased region" description="Low complexity" evidence="5">
    <location>
        <begin position="8"/>
        <end position="19"/>
    </location>
</feature>
<comment type="similarity">
    <text evidence="3">Belongs to the glycosyl hydrolase 24 family.</text>
</comment>
<dbReference type="KEGG" id="vg:62679249"/>
<dbReference type="EC" id="3.2.1.17" evidence="3"/>
<keyword evidence="7" id="KW-1185">Reference proteome</keyword>
<comment type="catalytic activity">
    <reaction evidence="3">
        <text>Hydrolysis of (1-&gt;4)-beta-linkages between N-acetylmuramic acid and N-acetyl-D-glucosamine residues in a peptidoglycan and between N-acetyl-D-glucosamine residues in chitodextrins.</text>
        <dbReference type="EC" id="3.2.1.17"/>
    </reaction>
</comment>
<dbReference type="GO" id="GO:0042742">
    <property type="term" value="P:defense response to bacterium"/>
    <property type="evidence" value="ECO:0007669"/>
    <property type="project" value="UniProtKB-KW"/>
</dbReference>
<dbReference type="GO" id="GO:0016998">
    <property type="term" value="P:cell wall macromolecule catabolic process"/>
    <property type="evidence" value="ECO:0007669"/>
    <property type="project" value="InterPro"/>
</dbReference>
<dbReference type="RefSeq" id="YP_009997104.1">
    <property type="nucleotide sequence ID" value="NC_052968.1"/>
</dbReference>
<dbReference type="Pfam" id="PF00959">
    <property type="entry name" value="Phage_lysozyme"/>
    <property type="match status" value="1"/>
</dbReference>
<reference evidence="6" key="1">
    <citation type="submission" date="2016-11" db="EMBL/GenBank/DDBJ databases">
        <title>The complete genome sequence of Cyanosiphovirus S-ESS1.</title>
        <authorList>
            <person name="Han Y."/>
        </authorList>
    </citation>
    <scope>NUCLEOTIDE SEQUENCE [LARGE SCALE GENOMIC DNA]</scope>
</reference>
<feature type="coiled-coil region" evidence="4">
    <location>
        <begin position="40"/>
        <end position="67"/>
    </location>
</feature>
<feature type="compositionally biased region" description="Basic and acidic residues" evidence="5">
    <location>
        <begin position="423"/>
        <end position="437"/>
    </location>
</feature>
<dbReference type="EMBL" id="KY249644">
    <property type="protein sequence ID" value="ARB05705.1"/>
    <property type="molecule type" value="Genomic_DNA"/>
</dbReference>
<dbReference type="Gene3D" id="1.10.530.40">
    <property type="match status" value="1"/>
</dbReference>